<feature type="chain" id="PRO_5043903343" evidence="1">
    <location>
        <begin position="23"/>
        <end position="246"/>
    </location>
</feature>
<proteinExistence type="predicted"/>
<dbReference type="CDD" id="cd12105">
    <property type="entry name" value="HmuY"/>
    <property type="match status" value="1"/>
</dbReference>
<gene>
    <name evidence="2" type="ORF">AAG747_11415</name>
</gene>
<evidence type="ECO:0000313" key="3">
    <source>
        <dbReference type="Proteomes" id="UP001403385"/>
    </source>
</evidence>
<protein>
    <submittedName>
        <fullName evidence="2">HmuY family protein</fullName>
    </submittedName>
</protein>
<dbReference type="PROSITE" id="PS51257">
    <property type="entry name" value="PROKAR_LIPOPROTEIN"/>
    <property type="match status" value="1"/>
</dbReference>
<keyword evidence="3" id="KW-1185">Reference proteome</keyword>
<dbReference type="InterPro" id="IPR025921">
    <property type="entry name" value="HmuY"/>
</dbReference>
<name>A0AAW9RXN2_9BACT</name>
<organism evidence="2 3">
    <name type="scientific">Rapidithrix thailandica</name>
    <dbReference type="NCBI Taxonomy" id="413964"/>
    <lineage>
        <taxon>Bacteria</taxon>
        <taxon>Pseudomonadati</taxon>
        <taxon>Bacteroidota</taxon>
        <taxon>Cytophagia</taxon>
        <taxon>Cytophagales</taxon>
        <taxon>Flammeovirgaceae</taxon>
        <taxon>Rapidithrix</taxon>
    </lineage>
</organism>
<feature type="signal peptide" evidence="1">
    <location>
        <begin position="1"/>
        <end position="22"/>
    </location>
</feature>
<accession>A0AAW9RXN2</accession>
<sequence length="246" mass="27481">MTKQIQLYLAILLLLGLVSACSQDEGDPEPRKVELTPIDQYTSIDKVSGTIYIKDLPGSLGNTHASGHTPVFFDLETHQIINPYEDENTLLELPEEQQKSKAWDLGFTGVYNSLLAINKGTDSRSPGYGGQGQGAILVMDAQFDEVDEAPSEETFEAFMQVQATSGWENYPPGHKGWFFYSLESHIMRPVSGITILLRTPDGKYAKVEMTSIYLGNPEKPTINSPAPYFTFRYFLQEDGSRNLKTR</sequence>
<reference evidence="2 3" key="1">
    <citation type="submission" date="2024-04" db="EMBL/GenBank/DDBJ databases">
        <title>Novel genus in family Flammeovirgaceae.</title>
        <authorList>
            <person name="Nguyen T.H."/>
            <person name="Vuong T.Q."/>
            <person name="Le H."/>
            <person name="Kim S.-G."/>
        </authorList>
    </citation>
    <scope>NUCLEOTIDE SEQUENCE [LARGE SCALE GENOMIC DNA]</scope>
    <source>
        <strain evidence="2 3">JCM 23209</strain>
    </source>
</reference>
<dbReference type="RefSeq" id="WP_346821300.1">
    <property type="nucleotide sequence ID" value="NZ_JBDKWZ010000005.1"/>
</dbReference>
<keyword evidence="1" id="KW-0732">Signal</keyword>
<dbReference type="AlphaFoldDB" id="A0AAW9RXN2"/>
<evidence type="ECO:0000256" key="1">
    <source>
        <dbReference type="SAM" id="SignalP"/>
    </source>
</evidence>
<dbReference type="EMBL" id="JBDKWZ010000005">
    <property type="protein sequence ID" value="MEN7548522.1"/>
    <property type="molecule type" value="Genomic_DNA"/>
</dbReference>
<evidence type="ECO:0000313" key="2">
    <source>
        <dbReference type="EMBL" id="MEN7548522.1"/>
    </source>
</evidence>
<comment type="caution">
    <text evidence="2">The sequence shown here is derived from an EMBL/GenBank/DDBJ whole genome shotgun (WGS) entry which is preliminary data.</text>
</comment>
<dbReference type="Proteomes" id="UP001403385">
    <property type="component" value="Unassembled WGS sequence"/>
</dbReference>